<dbReference type="EMBL" id="NXAO01000052">
    <property type="protein sequence ID" value="PHO14567.1"/>
    <property type="molecule type" value="Genomic_DNA"/>
</dbReference>
<evidence type="ECO:0000313" key="5">
    <source>
        <dbReference type="Proteomes" id="UP000264693"/>
    </source>
</evidence>
<feature type="domain" description="NFACT RNA-binding" evidence="1">
    <location>
        <begin position="343"/>
        <end position="425"/>
    </location>
</feature>
<dbReference type="Proteomes" id="UP000224740">
    <property type="component" value="Unassembled WGS sequence"/>
</dbReference>
<organism evidence="2 5">
    <name type="scientific">Malaciobacter marinus</name>
    <dbReference type="NCBI Taxonomy" id="505249"/>
    <lineage>
        <taxon>Bacteria</taxon>
        <taxon>Pseudomonadati</taxon>
        <taxon>Campylobacterota</taxon>
        <taxon>Epsilonproteobacteria</taxon>
        <taxon>Campylobacterales</taxon>
        <taxon>Arcobacteraceae</taxon>
        <taxon>Malaciobacter</taxon>
    </lineage>
</organism>
<sequence>MKYFLLKQVVEYLKENAHIIKLIKRIDNNIIIIEFNNNNTLYFDMTKGQSLIYKKKDRANAKKDYNAPFDVLLQKRFTNSKIEYINIYNEDKVINIKVNSSSSYKKLTTILQLEFTGKHTNIIILDEDRVVLEALRHVDEFSSSRIVKTGHKLDEIPRQKFQFVQGHEENIEEYLYKVYETKEQNFLDNLKKQKIVGIQKKLKKLKDLIDSLPQKEKLTEESNLLYKNASIILSNLHSIKPYQKTLETNDYEGNKIKIELQSSMNASTYSNELFKKAKRLKQKALNISIEKSSLMQKYEFLLKMKSNVQKCTNIDELEFLLPKKQKNQTKTVKQQNYENFFFNGYKIMLGRNERENIYLLKNSKASDFWFHLKDRTSCHVIVQNSKKTIPDEVIVKAAQLCAKFSVEFSGNYLIDYTQRRNVKIQSGSNVLYNPYTTIEVDI</sequence>
<evidence type="ECO:0000313" key="2">
    <source>
        <dbReference type="EMBL" id="AXX86032.1"/>
    </source>
</evidence>
<evidence type="ECO:0000259" key="1">
    <source>
        <dbReference type="Pfam" id="PF05670"/>
    </source>
</evidence>
<reference evidence="2 5" key="3">
    <citation type="submission" date="2018-08" db="EMBL/GenBank/DDBJ databases">
        <title>Complete genome of the Arcobacter marinus type strain JCM 15502.</title>
        <authorList>
            <person name="Miller W.G."/>
            <person name="Yee E."/>
            <person name="Huynh S."/>
            <person name="Parker C.T."/>
        </authorList>
    </citation>
    <scope>NUCLEOTIDE SEQUENCE [LARGE SCALE GENOMIC DNA]</scope>
    <source>
        <strain evidence="2 5">JCM 15502</strain>
    </source>
</reference>
<proteinExistence type="predicted"/>
<gene>
    <name evidence="2" type="ORF">AMRN_0252</name>
    <name evidence="3" type="ORF">CPH92_11230</name>
</gene>
<evidence type="ECO:0000313" key="4">
    <source>
        <dbReference type="Proteomes" id="UP000224740"/>
    </source>
</evidence>
<reference evidence="4" key="1">
    <citation type="submission" date="2017-09" db="EMBL/GenBank/DDBJ databases">
        <title>Arcobacter canalis sp. nov., a new species isolated from a water canal contaminated with urban sewage.</title>
        <authorList>
            <person name="Perez-Cataluna A."/>
            <person name="Salas-Masso N."/>
            <person name="Figueras M.J."/>
        </authorList>
    </citation>
    <scope>NUCLEOTIDE SEQUENCE [LARGE SCALE GENOMIC DNA]</scope>
    <source>
        <strain evidence="4">CECT 7727</strain>
    </source>
</reference>
<dbReference type="Pfam" id="PF05670">
    <property type="entry name" value="NFACT-R_1"/>
    <property type="match status" value="1"/>
</dbReference>
<dbReference type="Gene3D" id="2.30.310.10">
    <property type="entry name" value="ibrinogen binding protein from staphylococcus aureus domain"/>
    <property type="match status" value="1"/>
</dbReference>
<reference evidence="3" key="2">
    <citation type="submission" date="2017-09" db="EMBL/GenBank/DDBJ databases">
        <authorList>
            <person name="Perez-Cataluna A."/>
            <person name="Figueras M.J."/>
            <person name="Salas-Masso N."/>
        </authorList>
    </citation>
    <scope>NUCLEOTIDE SEQUENCE</scope>
    <source>
        <strain evidence="3">CECT 7727</strain>
    </source>
</reference>
<dbReference type="AlphaFoldDB" id="A0A347THF4"/>
<accession>A0A347THF4</accession>
<keyword evidence="4" id="KW-1185">Reference proteome</keyword>
<dbReference type="RefSeq" id="WP_099311899.1">
    <property type="nucleotide sequence ID" value="NZ_CP032101.1"/>
</dbReference>
<dbReference type="EMBL" id="CP032101">
    <property type="protein sequence ID" value="AXX86032.1"/>
    <property type="molecule type" value="Genomic_DNA"/>
</dbReference>
<name>A0A347THF4_9BACT</name>
<protein>
    <submittedName>
        <fullName evidence="2">Putative ribosome quality control (RQC) complex component, YloA/Tae2 family</fullName>
    </submittedName>
</protein>
<dbReference type="KEGG" id="amar:AMRN_0252"/>
<dbReference type="InterPro" id="IPR008532">
    <property type="entry name" value="NFACT_RNA-bd"/>
</dbReference>
<dbReference type="Pfam" id="PF05833">
    <property type="entry name" value="NFACT_N"/>
    <property type="match status" value="1"/>
</dbReference>
<dbReference type="Proteomes" id="UP000264693">
    <property type="component" value="Chromosome"/>
</dbReference>
<evidence type="ECO:0000313" key="3">
    <source>
        <dbReference type="EMBL" id="PHO14567.1"/>
    </source>
</evidence>